<evidence type="ECO:0000256" key="2">
    <source>
        <dbReference type="ARBA" id="ARBA00022840"/>
    </source>
</evidence>
<dbReference type="InterPro" id="IPR041569">
    <property type="entry name" value="AAA_lid_3"/>
</dbReference>
<proteinExistence type="predicted"/>
<sequence>MRSKADWVELIRQTIGGLDESVIAIINVIHTFITTIDHETIYSNIPRTKGIVLSGKPGTGKTALALRIAETSELPYYVVNCPDLFRVDEGAAEKHLIQKFADALQNRVSILIMDEIDIIADRSVCRRPDMEAKLYSIFIKAIDSLNGTTSDGRLSNQVFIIGLTNRLNVISESLLRSGRLDRVFDLVIRTPEQRLRILEIMTKKIPMCNEDRESILSHVSRTTHGFVASDLGYLCSQVVMQLVNDAANSSNPGEVLATKDRFYDLLQTVKPSGINEFQTKIPLVRFSDIYGLDDVIEELKIDVIAPSRGTKLTSENTSDRTVTCLLTEMDGIFSTSQPSNTTIDVLVIAVTNRPHILDHAILRPGRLDQHVYIAPPDIEQRQAIFAEKFKTTPASISDEQMADLIQATQGYSGADIDNICREAALISLKENIDAEHITYAHLETARSSCKPSLSGYQEKVGKHFKKAIQVSFESDIDDEQFRLFCEKYNTVDIHPVTSMDISEQKFIIYHIAPLFKFYETTFGTVKFEWIETHERATKMAKSETNSGMVKVDAKGVRLSDNQEVWHLEVAGPPLHPTTDHTVGDAKKTLRTDIFNLVSLLKNHLDCKIELAVKLKVFSSLVVENRLTLYSMNILENGEFFATELATVTIPFTFSSHTKYNRILRLMAIFHDELVKQDAILDEMDQEVLLLEGKSDWILDRGDTCGLPDERMGNNPKIISGVYILQKVLKGKAHIGVTGNLSHRLAQHNHEAYGNNEAGYLGGKWRPVLAITGFDTHKEVENFEALLRDRVQANITSRLELEECSGDEKWEMRRTDRKYILYWMVADELQLAQLRKGWGTKDRVVVHEDLDPDVLTQYKPAPRLAGKKFFKYQRTEEIK</sequence>
<dbReference type="Pfam" id="PF00004">
    <property type="entry name" value="AAA"/>
    <property type="match status" value="2"/>
</dbReference>
<evidence type="ECO:0000259" key="3">
    <source>
        <dbReference type="PROSITE" id="PS50164"/>
    </source>
</evidence>
<dbReference type="AlphaFoldDB" id="A0A9N8YYQ3"/>
<dbReference type="SUPFAM" id="SSF52540">
    <property type="entry name" value="P-loop containing nucleoside triphosphate hydrolases"/>
    <property type="match status" value="2"/>
</dbReference>
<accession>A0A9N8YYQ3</accession>
<dbReference type="GO" id="GO:0005524">
    <property type="term" value="F:ATP binding"/>
    <property type="evidence" value="ECO:0007669"/>
    <property type="project" value="UniProtKB-KW"/>
</dbReference>
<dbReference type="Gene3D" id="1.10.8.60">
    <property type="match status" value="2"/>
</dbReference>
<dbReference type="Pfam" id="PF01541">
    <property type="entry name" value="GIY-YIG"/>
    <property type="match status" value="1"/>
</dbReference>
<dbReference type="Gene3D" id="3.40.50.300">
    <property type="entry name" value="P-loop containing nucleotide triphosphate hydrolases"/>
    <property type="match status" value="2"/>
</dbReference>
<dbReference type="GO" id="GO:0005737">
    <property type="term" value="C:cytoplasm"/>
    <property type="evidence" value="ECO:0007669"/>
    <property type="project" value="TreeGrafter"/>
</dbReference>
<dbReference type="PANTHER" id="PTHR23077:SF27">
    <property type="entry name" value="ATPASE FAMILY GENE 2 PROTEIN HOMOLOG A"/>
    <property type="match status" value="1"/>
</dbReference>
<dbReference type="PROSITE" id="PS50164">
    <property type="entry name" value="GIY_YIG"/>
    <property type="match status" value="1"/>
</dbReference>
<dbReference type="EMBL" id="CAJVPJ010000011">
    <property type="protein sequence ID" value="CAG8454761.1"/>
    <property type="molecule type" value="Genomic_DNA"/>
</dbReference>
<feature type="domain" description="GIY-YIG" evidence="3">
    <location>
        <begin position="717"/>
        <end position="800"/>
    </location>
</feature>
<keyword evidence="2" id="KW-0067">ATP-binding</keyword>
<evidence type="ECO:0000313" key="4">
    <source>
        <dbReference type="EMBL" id="CAG8454761.1"/>
    </source>
</evidence>
<dbReference type="InterPro" id="IPR027417">
    <property type="entry name" value="P-loop_NTPase"/>
</dbReference>
<protein>
    <submittedName>
        <fullName evidence="4">10418_t:CDS:1</fullName>
    </submittedName>
</protein>
<keyword evidence="1" id="KW-0547">Nucleotide-binding</keyword>
<dbReference type="OrthoDB" id="27435at2759"/>
<gene>
    <name evidence="4" type="ORF">POCULU_LOCUS231</name>
</gene>
<dbReference type="InterPro" id="IPR003959">
    <property type="entry name" value="ATPase_AAA_core"/>
</dbReference>
<dbReference type="PANTHER" id="PTHR23077">
    <property type="entry name" value="AAA-FAMILY ATPASE"/>
    <property type="match status" value="1"/>
</dbReference>
<dbReference type="InterPro" id="IPR000305">
    <property type="entry name" value="GIY-YIG_endonuc"/>
</dbReference>
<dbReference type="GO" id="GO:0016887">
    <property type="term" value="F:ATP hydrolysis activity"/>
    <property type="evidence" value="ECO:0007669"/>
    <property type="project" value="InterPro"/>
</dbReference>
<evidence type="ECO:0000313" key="5">
    <source>
        <dbReference type="Proteomes" id="UP000789572"/>
    </source>
</evidence>
<evidence type="ECO:0000256" key="1">
    <source>
        <dbReference type="ARBA" id="ARBA00022741"/>
    </source>
</evidence>
<dbReference type="SMART" id="SM00382">
    <property type="entry name" value="AAA"/>
    <property type="match status" value="1"/>
</dbReference>
<dbReference type="InterPro" id="IPR050168">
    <property type="entry name" value="AAA_ATPase_domain"/>
</dbReference>
<dbReference type="InterPro" id="IPR035901">
    <property type="entry name" value="GIY-YIG_endonuc_sf"/>
</dbReference>
<name>A0A9N8YYQ3_9GLOM</name>
<dbReference type="Proteomes" id="UP000789572">
    <property type="component" value="Unassembled WGS sequence"/>
</dbReference>
<reference evidence="4" key="1">
    <citation type="submission" date="2021-06" db="EMBL/GenBank/DDBJ databases">
        <authorList>
            <person name="Kallberg Y."/>
            <person name="Tangrot J."/>
            <person name="Rosling A."/>
        </authorList>
    </citation>
    <scope>NUCLEOTIDE SEQUENCE</scope>
    <source>
        <strain evidence="4">IA702</strain>
    </source>
</reference>
<dbReference type="Pfam" id="PF17862">
    <property type="entry name" value="AAA_lid_3"/>
    <property type="match status" value="1"/>
</dbReference>
<organism evidence="4 5">
    <name type="scientific">Paraglomus occultum</name>
    <dbReference type="NCBI Taxonomy" id="144539"/>
    <lineage>
        <taxon>Eukaryota</taxon>
        <taxon>Fungi</taxon>
        <taxon>Fungi incertae sedis</taxon>
        <taxon>Mucoromycota</taxon>
        <taxon>Glomeromycotina</taxon>
        <taxon>Glomeromycetes</taxon>
        <taxon>Paraglomerales</taxon>
        <taxon>Paraglomeraceae</taxon>
        <taxon>Paraglomus</taxon>
    </lineage>
</organism>
<keyword evidence="5" id="KW-1185">Reference proteome</keyword>
<dbReference type="InterPro" id="IPR003593">
    <property type="entry name" value="AAA+_ATPase"/>
</dbReference>
<dbReference type="Gene3D" id="3.40.1440.10">
    <property type="entry name" value="GIY-YIG endonuclease"/>
    <property type="match status" value="1"/>
</dbReference>
<comment type="caution">
    <text evidence="4">The sequence shown here is derived from an EMBL/GenBank/DDBJ whole genome shotgun (WGS) entry which is preliminary data.</text>
</comment>